<sequence length="133" mass="14683">MTSLNLLATLFLMHPKRPLAFLATKAHCCLMRSFLGCTTFRVGDLVKSKEQQLTLTLRTSDGGKTVGTIEVNLVKMGELEDGETDHITTDAQDQKDLNALLKQWTSGASSKEANKCCEIFLVLYYKTSTGYAT</sequence>
<gene>
    <name evidence="2" type="ORF">llap_18364</name>
</gene>
<dbReference type="Proteomes" id="UP000233556">
    <property type="component" value="Unassembled WGS sequence"/>
</dbReference>
<feature type="signal peptide" evidence="1">
    <location>
        <begin position="1"/>
        <end position="20"/>
    </location>
</feature>
<name>A0A2I0TC51_LIMLA</name>
<proteinExistence type="predicted"/>
<evidence type="ECO:0000313" key="3">
    <source>
        <dbReference type="Proteomes" id="UP000233556"/>
    </source>
</evidence>
<dbReference type="OrthoDB" id="159395at2759"/>
<organism evidence="2 3">
    <name type="scientific">Limosa lapponica baueri</name>
    <dbReference type="NCBI Taxonomy" id="1758121"/>
    <lineage>
        <taxon>Eukaryota</taxon>
        <taxon>Metazoa</taxon>
        <taxon>Chordata</taxon>
        <taxon>Craniata</taxon>
        <taxon>Vertebrata</taxon>
        <taxon>Euteleostomi</taxon>
        <taxon>Archelosauria</taxon>
        <taxon>Archosauria</taxon>
        <taxon>Dinosauria</taxon>
        <taxon>Saurischia</taxon>
        <taxon>Theropoda</taxon>
        <taxon>Coelurosauria</taxon>
        <taxon>Aves</taxon>
        <taxon>Neognathae</taxon>
        <taxon>Neoaves</taxon>
        <taxon>Charadriiformes</taxon>
        <taxon>Scolopacidae</taxon>
        <taxon>Limosa</taxon>
    </lineage>
</organism>
<dbReference type="EMBL" id="KZ512966">
    <property type="protein sequence ID" value="PKU31332.1"/>
    <property type="molecule type" value="Genomic_DNA"/>
</dbReference>
<keyword evidence="3" id="KW-1185">Reference proteome</keyword>
<evidence type="ECO:0000313" key="2">
    <source>
        <dbReference type="EMBL" id="PKU31332.1"/>
    </source>
</evidence>
<reference evidence="3" key="1">
    <citation type="submission" date="2017-11" db="EMBL/GenBank/DDBJ databases">
        <authorList>
            <person name="Lima N.C."/>
            <person name="Parody-Merino A.M."/>
            <person name="Battley P.F."/>
            <person name="Fidler A.E."/>
            <person name="Prosdocimi F."/>
        </authorList>
    </citation>
    <scope>NUCLEOTIDE SEQUENCE [LARGE SCALE GENOMIC DNA]</scope>
</reference>
<accession>A0A2I0TC51</accession>
<reference evidence="3" key="2">
    <citation type="submission" date="2017-12" db="EMBL/GenBank/DDBJ databases">
        <title>Genome sequence of the Bar-tailed Godwit (Limosa lapponica baueri).</title>
        <authorList>
            <person name="Lima N.C.B."/>
            <person name="Parody-Merino A.M."/>
            <person name="Battley P.F."/>
            <person name="Fidler A.E."/>
            <person name="Prosdocimi F."/>
        </authorList>
    </citation>
    <scope>NUCLEOTIDE SEQUENCE [LARGE SCALE GENOMIC DNA]</scope>
</reference>
<dbReference type="AlphaFoldDB" id="A0A2I0TC51"/>
<keyword evidence="1" id="KW-0732">Signal</keyword>
<protein>
    <submittedName>
        <fullName evidence="2">Uncharacterized protein</fullName>
    </submittedName>
</protein>
<evidence type="ECO:0000256" key="1">
    <source>
        <dbReference type="SAM" id="SignalP"/>
    </source>
</evidence>
<feature type="chain" id="PRO_5014126599" evidence="1">
    <location>
        <begin position="21"/>
        <end position="133"/>
    </location>
</feature>